<accession>A0ACB5SY57</accession>
<reference evidence="1" key="1">
    <citation type="submission" date="2023-04" db="EMBL/GenBank/DDBJ databases">
        <title>Ambrosiozyma monospora NBRC 10751.</title>
        <authorList>
            <person name="Ichikawa N."/>
            <person name="Sato H."/>
            <person name="Tonouchi N."/>
        </authorList>
    </citation>
    <scope>NUCLEOTIDE SEQUENCE</scope>
    <source>
        <strain evidence="1">NBRC 10751</strain>
    </source>
</reference>
<dbReference type="EMBL" id="BSXS01001444">
    <property type="protein sequence ID" value="GME76197.1"/>
    <property type="molecule type" value="Genomic_DNA"/>
</dbReference>
<keyword evidence="2" id="KW-1185">Reference proteome</keyword>
<dbReference type="Proteomes" id="UP001165064">
    <property type="component" value="Unassembled WGS sequence"/>
</dbReference>
<evidence type="ECO:0000313" key="1">
    <source>
        <dbReference type="EMBL" id="GME76197.1"/>
    </source>
</evidence>
<evidence type="ECO:0000313" key="2">
    <source>
        <dbReference type="Proteomes" id="UP001165064"/>
    </source>
</evidence>
<gene>
    <name evidence="1" type="ORF">Amon02_000248700</name>
</gene>
<sequence>MTSYYRTVYPMAPRLPYRELAQQITSSQSRQHRHYHHSSYRHYHSRSTPNNTISIMDKPSFYQTHSKFNNDGKPMIYGCSNCLTHLTTTNLVISDRYTGSSGNALLIYRVLNVTLGRSIFRKMTTGDYTVADICCHQCGKVVGWKYLKSSAEDQKFKEGRYILECAYITVVN</sequence>
<comment type="caution">
    <text evidence="1">The sequence shown here is derived from an EMBL/GenBank/DDBJ whole genome shotgun (WGS) entry which is preliminary data.</text>
</comment>
<proteinExistence type="predicted"/>
<name>A0ACB5SY57_AMBMO</name>
<organism evidence="1 2">
    <name type="scientific">Ambrosiozyma monospora</name>
    <name type="common">Yeast</name>
    <name type="synonym">Endomycopsis monosporus</name>
    <dbReference type="NCBI Taxonomy" id="43982"/>
    <lineage>
        <taxon>Eukaryota</taxon>
        <taxon>Fungi</taxon>
        <taxon>Dikarya</taxon>
        <taxon>Ascomycota</taxon>
        <taxon>Saccharomycotina</taxon>
        <taxon>Pichiomycetes</taxon>
        <taxon>Pichiales</taxon>
        <taxon>Pichiaceae</taxon>
        <taxon>Ambrosiozyma</taxon>
    </lineage>
</organism>
<protein>
    <submittedName>
        <fullName evidence="1">Unnamed protein product</fullName>
    </submittedName>
</protein>